<dbReference type="GO" id="GO:0003684">
    <property type="term" value="F:damaged DNA binding"/>
    <property type="evidence" value="ECO:0007669"/>
    <property type="project" value="InterPro"/>
</dbReference>
<dbReference type="SUPFAM" id="SSF57716">
    <property type="entry name" value="Glucocorticoid receptor-like (DNA-binding domain)"/>
    <property type="match status" value="1"/>
</dbReference>
<dbReference type="PROSITE" id="PS51066">
    <property type="entry name" value="ZF_FPG_2"/>
    <property type="match status" value="1"/>
</dbReference>
<dbReference type="NCBIfam" id="NF002211">
    <property type="entry name" value="PRK01103.1"/>
    <property type="match status" value="1"/>
</dbReference>
<evidence type="ECO:0000256" key="9">
    <source>
        <dbReference type="ARBA" id="ARBA00023125"/>
    </source>
</evidence>
<feature type="binding site" evidence="15">
    <location>
        <position position="150"/>
    </location>
    <ligand>
        <name>DNA</name>
        <dbReference type="ChEBI" id="CHEBI:16991"/>
    </ligand>
</feature>
<dbReference type="KEGG" id="tho:SP60_01330"/>
<organism evidence="18 19">
    <name type="scientific">Candidatus Thioglobus autotrophicus</name>
    <dbReference type="NCBI Taxonomy" id="1705394"/>
    <lineage>
        <taxon>Bacteria</taxon>
        <taxon>Pseudomonadati</taxon>
        <taxon>Pseudomonadota</taxon>
        <taxon>Gammaproteobacteria</taxon>
        <taxon>Candidatus Pseudothioglobaceae</taxon>
        <taxon>Candidatus Thioglobus</taxon>
    </lineage>
</organism>
<dbReference type="InterPro" id="IPR020629">
    <property type="entry name" value="FPG_Glyclase"/>
</dbReference>
<protein>
    <recommendedName>
        <fullName evidence="15">Formamidopyrimidine-DNA glycosylase</fullName>
        <shortName evidence="15">Fapy-DNA glycosylase</shortName>
        <ecNumber evidence="15">3.2.2.23</ecNumber>
    </recommendedName>
    <alternativeName>
        <fullName evidence="15">DNA-(apurinic or apyrimidinic site) lyase MutM</fullName>
        <shortName evidence="15">AP lyase MutM</shortName>
        <ecNumber evidence="15">4.2.99.18</ecNumber>
    </alternativeName>
</protein>
<evidence type="ECO:0000256" key="6">
    <source>
        <dbReference type="ARBA" id="ARBA00022771"/>
    </source>
</evidence>
<comment type="subunit">
    <text evidence="3 15">Monomer.</text>
</comment>
<dbReference type="GO" id="GO:0140078">
    <property type="term" value="F:class I DNA-(apurinic or apyrimidinic site) endonuclease activity"/>
    <property type="evidence" value="ECO:0007669"/>
    <property type="project" value="UniProtKB-EC"/>
</dbReference>
<feature type="active site" description="Schiff-base intermediate with DNA" evidence="15">
    <location>
        <position position="2"/>
    </location>
</feature>
<evidence type="ECO:0000256" key="8">
    <source>
        <dbReference type="ARBA" id="ARBA00022833"/>
    </source>
</evidence>
<keyword evidence="5 15" id="KW-0227">DNA damage</keyword>
<keyword evidence="9 15" id="KW-0238">DNA-binding</keyword>
<evidence type="ECO:0000313" key="18">
    <source>
        <dbReference type="EMBL" id="ALE52003.1"/>
    </source>
</evidence>
<accession>A0A0M5LEM5</accession>
<dbReference type="NCBIfam" id="TIGR00577">
    <property type="entry name" value="fpg"/>
    <property type="match status" value="1"/>
</dbReference>
<dbReference type="AlphaFoldDB" id="A0A0M5LEM5"/>
<dbReference type="SMART" id="SM01232">
    <property type="entry name" value="H2TH"/>
    <property type="match status" value="1"/>
</dbReference>
<dbReference type="InterPro" id="IPR010979">
    <property type="entry name" value="Ribosomal_uS13-like_H2TH"/>
</dbReference>
<evidence type="ECO:0000256" key="4">
    <source>
        <dbReference type="ARBA" id="ARBA00022723"/>
    </source>
</evidence>
<evidence type="ECO:0000259" key="16">
    <source>
        <dbReference type="PROSITE" id="PS51066"/>
    </source>
</evidence>
<evidence type="ECO:0000256" key="7">
    <source>
        <dbReference type="ARBA" id="ARBA00022801"/>
    </source>
</evidence>
<gene>
    <name evidence="15" type="primary">mutM</name>
    <name evidence="15" type="synonym">fpg</name>
    <name evidence="18" type="ORF">SP60_01330</name>
</gene>
<dbReference type="Proteomes" id="UP000058020">
    <property type="component" value="Chromosome"/>
</dbReference>
<evidence type="ECO:0000256" key="14">
    <source>
        <dbReference type="ARBA" id="ARBA00044632"/>
    </source>
</evidence>
<feature type="active site" description="Proton donor; for beta-elimination activity" evidence="15">
    <location>
        <position position="58"/>
    </location>
</feature>
<dbReference type="PATRIC" id="fig|1705394.5.peg.269"/>
<dbReference type="EMBL" id="CP010552">
    <property type="protein sequence ID" value="ALE52003.1"/>
    <property type="molecule type" value="Genomic_DNA"/>
</dbReference>
<dbReference type="SUPFAM" id="SSF81624">
    <property type="entry name" value="N-terminal domain of MutM-like DNA repair proteins"/>
    <property type="match status" value="1"/>
</dbReference>
<dbReference type="InterPro" id="IPR010663">
    <property type="entry name" value="Znf_FPG/IleRS"/>
</dbReference>
<evidence type="ECO:0000256" key="15">
    <source>
        <dbReference type="HAMAP-Rule" id="MF_00103"/>
    </source>
</evidence>
<feature type="domain" description="Formamidopyrimidine-DNA glycosylase catalytic" evidence="17">
    <location>
        <begin position="2"/>
        <end position="113"/>
    </location>
</feature>
<keyword evidence="19" id="KW-1185">Reference proteome</keyword>
<keyword evidence="10 15" id="KW-0234">DNA repair</keyword>
<keyword evidence="13 15" id="KW-0326">Glycosidase</keyword>
<feature type="binding site" evidence="15">
    <location>
        <position position="110"/>
    </location>
    <ligand>
        <name>DNA</name>
        <dbReference type="ChEBI" id="CHEBI:16991"/>
    </ligand>
</feature>
<comment type="catalytic activity">
    <reaction evidence="1 15">
        <text>Hydrolysis of DNA containing ring-opened 7-methylguanine residues, releasing 2,6-diamino-4-hydroxy-5-(N-methyl)formamidopyrimidine.</text>
        <dbReference type="EC" id="3.2.2.23"/>
    </reaction>
</comment>
<dbReference type="GO" id="GO:0006284">
    <property type="term" value="P:base-excision repair"/>
    <property type="evidence" value="ECO:0007669"/>
    <property type="project" value="InterPro"/>
</dbReference>
<comment type="catalytic activity">
    <reaction evidence="14 15">
        <text>2'-deoxyribonucleotide-(2'-deoxyribose 5'-phosphate)-2'-deoxyribonucleotide-DNA = a 3'-end 2'-deoxyribonucleotide-(2,3-dehydro-2,3-deoxyribose 5'-phosphate)-DNA + a 5'-end 5'-phospho-2'-deoxyribonucleoside-DNA + H(+)</text>
        <dbReference type="Rhea" id="RHEA:66592"/>
        <dbReference type="Rhea" id="RHEA-COMP:13180"/>
        <dbReference type="Rhea" id="RHEA-COMP:16897"/>
        <dbReference type="Rhea" id="RHEA-COMP:17067"/>
        <dbReference type="ChEBI" id="CHEBI:15378"/>
        <dbReference type="ChEBI" id="CHEBI:136412"/>
        <dbReference type="ChEBI" id="CHEBI:157695"/>
        <dbReference type="ChEBI" id="CHEBI:167181"/>
        <dbReference type="EC" id="4.2.99.18"/>
    </reaction>
</comment>
<dbReference type="InterPro" id="IPR000214">
    <property type="entry name" value="Znf_DNA_glyclase/AP_lyase"/>
</dbReference>
<name>A0A0M5LEM5_9GAMM</name>
<evidence type="ECO:0000256" key="13">
    <source>
        <dbReference type="ARBA" id="ARBA00023295"/>
    </source>
</evidence>
<dbReference type="Gene3D" id="1.10.8.50">
    <property type="match status" value="1"/>
</dbReference>
<comment type="similarity">
    <text evidence="2 15">Belongs to the FPG family.</text>
</comment>
<keyword evidence="11 15" id="KW-0456">Lyase</keyword>
<keyword evidence="12 15" id="KW-0511">Multifunctional enzyme</keyword>
<evidence type="ECO:0000259" key="17">
    <source>
        <dbReference type="PROSITE" id="PS51068"/>
    </source>
</evidence>
<dbReference type="EC" id="4.2.99.18" evidence="15"/>
<keyword evidence="7 15" id="KW-0378">Hydrolase</keyword>
<keyword evidence="4 15" id="KW-0479">Metal-binding</keyword>
<proteinExistence type="inferred from homology"/>
<evidence type="ECO:0000256" key="11">
    <source>
        <dbReference type="ARBA" id="ARBA00023239"/>
    </source>
</evidence>
<evidence type="ECO:0000256" key="2">
    <source>
        <dbReference type="ARBA" id="ARBA00009409"/>
    </source>
</evidence>
<dbReference type="PANTHER" id="PTHR22993:SF9">
    <property type="entry name" value="FORMAMIDOPYRIMIDINE-DNA GLYCOSYLASE"/>
    <property type="match status" value="1"/>
</dbReference>
<dbReference type="Pfam" id="PF01149">
    <property type="entry name" value="Fapy_DNA_glyco"/>
    <property type="match status" value="1"/>
</dbReference>
<feature type="active site" description="Proton donor" evidence="15">
    <location>
        <position position="3"/>
    </location>
</feature>
<dbReference type="SMART" id="SM00898">
    <property type="entry name" value="Fapy_DNA_glyco"/>
    <property type="match status" value="1"/>
</dbReference>
<dbReference type="OrthoDB" id="9800855at2"/>
<feature type="active site" description="Proton donor; for delta-elimination activity" evidence="15">
    <location>
        <position position="259"/>
    </location>
</feature>
<dbReference type="Pfam" id="PF06831">
    <property type="entry name" value="H2TH"/>
    <property type="match status" value="1"/>
</dbReference>
<feature type="domain" description="FPG-type" evidence="16">
    <location>
        <begin position="235"/>
        <end position="269"/>
    </location>
</feature>
<evidence type="ECO:0000256" key="10">
    <source>
        <dbReference type="ARBA" id="ARBA00023204"/>
    </source>
</evidence>
<sequence length="269" mass="29866">MPELPEVETTKNGLLPLIKNQRVTCAVRHRANLRWEIPKALKTILAGEVVNGIDRRGKYLLIRFDVGTLIIHLGMSGSIKVVDSSEALLKHDHFELVFAHDKSMRLNDPRRFGAVLFSKDGTHPLLDNLGVEPLTSDFSETYLYVGSRKKVQNIKAFIMDSKVVVGVGNIYACESLFVSGIDPTRAAGSISMARYKKLTQNIKQILECAIKAGGTTLQDFSQVDGSPGYFAQTLNVYGCENKPCHTCGGKIQRIIQNQRSTFYCKNCQS</sequence>
<evidence type="ECO:0000256" key="5">
    <source>
        <dbReference type="ARBA" id="ARBA00022763"/>
    </source>
</evidence>
<dbReference type="InterPro" id="IPR012319">
    <property type="entry name" value="FPG_cat"/>
</dbReference>
<dbReference type="EC" id="3.2.2.23" evidence="15"/>
<dbReference type="InterPro" id="IPR035937">
    <property type="entry name" value="FPG_N"/>
</dbReference>
<dbReference type="InterPro" id="IPR015886">
    <property type="entry name" value="H2TH_FPG"/>
</dbReference>
<dbReference type="Gene3D" id="3.20.190.10">
    <property type="entry name" value="MutM-like, N-terminal"/>
    <property type="match status" value="1"/>
</dbReference>
<evidence type="ECO:0000313" key="19">
    <source>
        <dbReference type="Proteomes" id="UP000058020"/>
    </source>
</evidence>
<keyword evidence="8 15" id="KW-0862">Zinc</keyword>
<dbReference type="PROSITE" id="PS01242">
    <property type="entry name" value="ZF_FPG_1"/>
    <property type="match status" value="1"/>
</dbReference>
<dbReference type="SUPFAM" id="SSF46946">
    <property type="entry name" value="S13-like H2TH domain"/>
    <property type="match status" value="1"/>
</dbReference>
<dbReference type="PROSITE" id="PS51068">
    <property type="entry name" value="FPG_CAT"/>
    <property type="match status" value="1"/>
</dbReference>
<evidence type="ECO:0000256" key="1">
    <source>
        <dbReference type="ARBA" id="ARBA00001668"/>
    </source>
</evidence>
<reference evidence="18 19" key="1">
    <citation type="journal article" date="2015" name="Genome Announc.">
        <title>Genome Sequence of 'Candidatus Thioglobus autotrophica' Strain EF1, a Chemoautotroph from the SUP05 Clade of Marine Gammaproteobacteria.</title>
        <authorList>
            <person name="Shah V."/>
            <person name="Morris R.M."/>
        </authorList>
    </citation>
    <scope>NUCLEOTIDE SEQUENCE [LARGE SCALE GENOMIC DNA]</scope>
    <source>
        <strain evidence="18 19">EF1</strain>
    </source>
</reference>
<evidence type="ECO:0000256" key="12">
    <source>
        <dbReference type="ARBA" id="ARBA00023268"/>
    </source>
</evidence>
<keyword evidence="6 15" id="KW-0863">Zinc-finger</keyword>
<dbReference type="CDD" id="cd08966">
    <property type="entry name" value="EcFpg-like_N"/>
    <property type="match status" value="1"/>
</dbReference>
<dbReference type="RefSeq" id="WP_053950930.1">
    <property type="nucleotide sequence ID" value="NZ_CP010552.1"/>
</dbReference>
<dbReference type="Pfam" id="PF06827">
    <property type="entry name" value="zf-FPG_IleRS"/>
    <property type="match status" value="1"/>
</dbReference>
<dbReference type="InterPro" id="IPR015887">
    <property type="entry name" value="DNA_glyclase_Znf_dom_DNA_BS"/>
</dbReference>
<dbReference type="GO" id="GO:0008270">
    <property type="term" value="F:zinc ion binding"/>
    <property type="evidence" value="ECO:0007669"/>
    <property type="project" value="UniProtKB-UniRule"/>
</dbReference>
<dbReference type="GO" id="GO:0034039">
    <property type="term" value="F:8-oxo-7,8-dihydroguanine DNA N-glycosylase activity"/>
    <property type="evidence" value="ECO:0007669"/>
    <property type="project" value="TreeGrafter"/>
</dbReference>
<dbReference type="HAMAP" id="MF_00103">
    <property type="entry name" value="Fapy_DNA_glycosyl"/>
    <property type="match status" value="1"/>
</dbReference>
<dbReference type="PANTHER" id="PTHR22993">
    <property type="entry name" value="FORMAMIDOPYRIMIDINE-DNA GLYCOSYLASE"/>
    <property type="match status" value="1"/>
</dbReference>
<feature type="binding site" evidence="15">
    <location>
        <position position="91"/>
    </location>
    <ligand>
        <name>DNA</name>
        <dbReference type="ChEBI" id="CHEBI:16991"/>
    </ligand>
</feature>
<comment type="function">
    <text evidence="15">Involved in base excision repair of DNA damaged by oxidation or by mutagenic agents. Acts as DNA glycosylase that recognizes and removes damaged bases. Has a preference for oxidized purines, such as 7,8-dihydro-8-oxoguanine (8-oxoG). Has AP (apurinic/apyrimidinic) lyase activity and introduces nicks in the DNA strand. Cleaves the DNA backbone by beta-delta elimination to generate a single-strand break at the site of the removed base with both 3'- and 5'-phosphates.</text>
</comment>
<comment type="cofactor">
    <cofactor evidence="15">
        <name>Zn(2+)</name>
        <dbReference type="ChEBI" id="CHEBI:29105"/>
    </cofactor>
    <text evidence="15">Binds 1 zinc ion per subunit.</text>
</comment>
<dbReference type="STRING" id="1705394.SP60_01330"/>
<dbReference type="FunFam" id="1.10.8.50:FF:000003">
    <property type="entry name" value="Formamidopyrimidine-DNA glycosylase"/>
    <property type="match status" value="1"/>
</dbReference>
<evidence type="ECO:0000256" key="3">
    <source>
        <dbReference type="ARBA" id="ARBA00011245"/>
    </source>
</evidence>